<organism evidence="1 2">
    <name type="scientific">Stylosanthes scabra</name>
    <dbReference type="NCBI Taxonomy" id="79078"/>
    <lineage>
        <taxon>Eukaryota</taxon>
        <taxon>Viridiplantae</taxon>
        <taxon>Streptophyta</taxon>
        <taxon>Embryophyta</taxon>
        <taxon>Tracheophyta</taxon>
        <taxon>Spermatophyta</taxon>
        <taxon>Magnoliopsida</taxon>
        <taxon>eudicotyledons</taxon>
        <taxon>Gunneridae</taxon>
        <taxon>Pentapetalae</taxon>
        <taxon>rosids</taxon>
        <taxon>fabids</taxon>
        <taxon>Fabales</taxon>
        <taxon>Fabaceae</taxon>
        <taxon>Papilionoideae</taxon>
        <taxon>50 kb inversion clade</taxon>
        <taxon>dalbergioids sensu lato</taxon>
        <taxon>Dalbergieae</taxon>
        <taxon>Pterocarpus clade</taxon>
        <taxon>Stylosanthes</taxon>
    </lineage>
</organism>
<sequence length="137" mass="15525">MILFAFYPTGKEGGKGVDWSVKLLCLKLTIQNSRVFLDYLFEIGFFLALPPLHDAHGRDPITAFKKYLFDNKLASELELKAIDKKIEELLENVFADPKGFGIGPDARIQNSPRALLMSNPFNSDYLSSWICSLGWYC</sequence>
<keyword evidence="2" id="KW-1185">Reference proteome</keyword>
<protein>
    <submittedName>
        <fullName evidence="1">Uncharacterized protein</fullName>
    </submittedName>
</protein>
<name>A0ABU6W828_9FABA</name>
<evidence type="ECO:0000313" key="1">
    <source>
        <dbReference type="EMBL" id="MED6181939.1"/>
    </source>
</evidence>
<dbReference type="EMBL" id="JASCZI010181328">
    <property type="protein sequence ID" value="MED6181939.1"/>
    <property type="molecule type" value="Genomic_DNA"/>
</dbReference>
<gene>
    <name evidence="1" type="ORF">PIB30_024128</name>
</gene>
<dbReference type="Proteomes" id="UP001341840">
    <property type="component" value="Unassembled WGS sequence"/>
</dbReference>
<evidence type="ECO:0000313" key="2">
    <source>
        <dbReference type="Proteomes" id="UP001341840"/>
    </source>
</evidence>
<proteinExistence type="predicted"/>
<comment type="caution">
    <text evidence="1">The sequence shown here is derived from an EMBL/GenBank/DDBJ whole genome shotgun (WGS) entry which is preliminary data.</text>
</comment>
<reference evidence="1 2" key="1">
    <citation type="journal article" date="2023" name="Plants (Basel)">
        <title>Bridging the Gap: Combining Genomics and Transcriptomics Approaches to Understand Stylosanthes scabra, an Orphan Legume from the Brazilian Caatinga.</title>
        <authorList>
            <person name="Ferreira-Neto J.R.C."/>
            <person name="da Silva M.D."/>
            <person name="Binneck E."/>
            <person name="de Melo N.F."/>
            <person name="da Silva R.H."/>
            <person name="de Melo A.L.T.M."/>
            <person name="Pandolfi V."/>
            <person name="Bustamante F.O."/>
            <person name="Brasileiro-Vidal A.C."/>
            <person name="Benko-Iseppon A.M."/>
        </authorList>
    </citation>
    <scope>NUCLEOTIDE SEQUENCE [LARGE SCALE GENOMIC DNA]</scope>
    <source>
        <tissue evidence="1">Leaves</tissue>
    </source>
</reference>
<accession>A0ABU6W828</accession>